<dbReference type="AlphaFoldDB" id="R0KNM3"/>
<dbReference type="Proteomes" id="UP000016927">
    <property type="component" value="Unassembled WGS sequence"/>
</dbReference>
<dbReference type="InterPro" id="IPR008979">
    <property type="entry name" value="Galactose-bd-like_sf"/>
</dbReference>
<protein>
    <recommendedName>
        <fullName evidence="3">SUN domain-containing protein</fullName>
    </recommendedName>
</protein>
<dbReference type="OMA" id="NDNDECW"/>
<accession>R0KNM3</accession>
<gene>
    <name evidence="1" type="ORF">NBO_476g0005</name>
</gene>
<dbReference type="HOGENOM" id="CLU_2146577_0_0_1"/>
<keyword evidence="2" id="KW-1185">Reference proteome</keyword>
<organism evidence="1 2">
    <name type="scientific">Nosema bombycis (strain CQ1 / CVCC 102059)</name>
    <name type="common">Microsporidian parasite</name>
    <name type="synonym">Pebrine of silkworm</name>
    <dbReference type="NCBI Taxonomy" id="578461"/>
    <lineage>
        <taxon>Eukaryota</taxon>
        <taxon>Fungi</taxon>
        <taxon>Fungi incertae sedis</taxon>
        <taxon>Microsporidia</taxon>
        <taxon>Nosematidae</taxon>
        <taxon>Nosema</taxon>
    </lineage>
</organism>
<evidence type="ECO:0008006" key="3">
    <source>
        <dbReference type="Google" id="ProtNLM"/>
    </source>
</evidence>
<dbReference type="SUPFAM" id="SSF49785">
    <property type="entry name" value="Galactose-binding domain-like"/>
    <property type="match status" value="1"/>
</dbReference>
<dbReference type="EMBL" id="KB909384">
    <property type="protein sequence ID" value="EOB12281.1"/>
    <property type="molecule type" value="Genomic_DNA"/>
</dbReference>
<proteinExistence type="predicted"/>
<dbReference type="VEuPathDB" id="MicrosporidiaDB:NBO_476g0005"/>
<evidence type="ECO:0000313" key="2">
    <source>
        <dbReference type="Proteomes" id="UP000016927"/>
    </source>
</evidence>
<evidence type="ECO:0000313" key="1">
    <source>
        <dbReference type="EMBL" id="EOB12281.1"/>
    </source>
</evidence>
<reference evidence="1 2" key="1">
    <citation type="journal article" date="2013" name="BMC Genomics">
        <title>Comparative genomics of parasitic silkworm microsporidia reveal an association between genome expansion and host adaptation.</title>
        <authorList>
            <person name="Pan G."/>
            <person name="Xu J."/>
            <person name="Li T."/>
            <person name="Xia Q."/>
            <person name="Liu S.L."/>
            <person name="Zhang G."/>
            <person name="Li S."/>
            <person name="Li C."/>
            <person name="Liu H."/>
            <person name="Yang L."/>
            <person name="Liu T."/>
            <person name="Zhang X."/>
            <person name="Wu Z."/>
            <person name="Fan W."/>
            <person name="Dang X."/>
            <person name="Xiang H."/>
            <person name="Tao M."/>
            <person name="Li Y."/>
            <person name="Hu J."/>
            <person name="Li Z."/>
            <person name="Lin L."/>
            <person name="Luo J."/>
            <person name="Geng L."/>
            <person name="Wang L."/>
            <person name="Long M."/>
            <person name="Wan Y."/>
            <person name="He N."/>
            <person name="Zhang Z."/>
            <person name="Lu C."/>
            <person name="Keeling P.J."/>
            <person name="Wang J."/>
            <person name="Xiang Z."/>
            <person name="Zhou Z."/>
        </authorList>
    </citation>
    <scope>NUCLEOTIDE SEQUENCE [LARGE SCALE GENOMIC DNA]</scope>
    <source>
        <strain evidence="2">CQ1 / CVCC 102059</strain>
    </source>
</reference>
<sequence length="112" mass="13489">MIKNITATSNENKIKNVLNDNDECWFSGHNAEQVIEIEFNEEIYLKNIYFEFQKGFECKEGIISFNQEENYIERPLKESNEIDLKVKQIKIRFIKSTDLYNRFCIYKITLNY</sequence>
<name>R0KNM3_NOSB1</name>
<dbReference type="OrthoDB" id="2193326at2759"/>